<feature type="transmembrane region" description="Helical" evidence="21">
    <location>
        <begin position="37"/>
        <end position="60"/>
    </location>
</feature>
<dbReference type="GO" id="GO:0007154">
    <property type="term" value="P:cell communication"/>
    <property type="evidence" value="ECO:0007669"/>
    <property type="project" value="InterPro"/>
</dbReference>
<feature type="transmembrane region" description="Helical" evidence="21">
    <location>
        <begin position="856"/>
        <end position="876"/>
    </location>
</feature>
<evidence type="ECO:0000256" key="20">
    <source>
        <dbReference type="SAM" id="MobiDB-lite"/>
    </source>
</evidence>
<evidence type="ECO:0000256" key="16">
    <source>
        <dbReference type="ARBA" id="ARBA00023136"/>
    </source>
</evidence>
<dbReference type="FunFam" id="2.60.40.2030:FF:000017">
    <property type="entry name" value="Adhesion G protein-coupled receptor V1"/>
    <property type="match status" value="1"/>
</dbReference>
<keyword evidence="12" id="KW-0112">Calmodulin-binding</keyword>
<keyword evidence="18" id="KW-0739">Sodium transport</keyword>
<keyword evidence="11" id="KW-0106">Calcium</keyword>
<gene>
    <name evidence="23" type="ORF">DSTB1V02_LOCUS4548</name>
</gene>
<sequence>MSTINSRDLYNYECSDRGLLLPLISEYTWPKPVRAGLYFVALLYCFLGIAIIADIFMCAIEKITSKTRKVYLSSATDNQPEVIEVRVWNDTVANLTLMALGSSAPEILLSIIEIVGNKFEAGELGPGTIVGSAAFNLMCICAICIVAVPSPEARPIKAFKVFVVTAVWSLIAYLWLLVILVGITPNVVDLWEAIVTFLFFPILVIMAYVTDIERWGLKFKGADKKKQIELGNFQPGESSQKQLRDEYFFRDGKVDKDSLVQFVREVKKYPGLSEEDAALLAATKLVESQPHSRLWYRIGATRQLAGSRKTKPQVSEKLQEVSAWEKLRRAKKAALASTLKTTVPPPKTTTTTTTSKKTDKETKMKGGKRSYPADHGDHLANMPAVENIKLPEIASPMSSTGTDWTKIIASAAIKRQVEEAMDKVYDAMNEHPDAPTLGKPLVPDSQKNAVFDFEAATVAVMENVGKVKIPIQRTGRLDKVAKIRVETIDGSAEAGQDYVKIQEVLEFEPNETEKMIEVEILNDEQWEPDEEFFLKLNLVSGEEDGVELGRINVLEITILNDDNPGTLMFKKRGMLVQESVGTLQIPVIRKDGADGDVSVSWKTHDKSAVEGKDYIGKEGTITFKSTEVEKLIEIEIKNDFVPEKNEHFEVELLNPVGGARVGKINRVTVTITNDDDFNSIMNRMLLMTNANMDKFQVHTESWGDQFKEALSVNGGDTENATFSDCIMHVLTFGWKLIFAFVPPPSILGGWLAFSVSLIFIGIITAIVGDLAAIFGCLVGLKDAVTAITFVALGTSLPDTFASKTAAVQEKYADNAVGNVTGSNSVNVFLGLGLPWLIAAIYHATKGQKFKVSAGNMGFSVTVFTVCAVLTLGLLVLRRYLGIFGKGELGGPKVTKYASAFFLLFLWLAYILLSSLQIYGRINTF</sequence>
<evidence type="ECO:0000256" key="7">
    <source>
        <dbReference type="ARBA" id="ARBA00022692"/>
    </source>
</evidence>
<keyword evidence="10" id="KW-0677">Repeat</keyword>
<dbReference type="GO" id="GO:0005516">
    <property type="term" value="F:calmodulin binding"/>
    <property type="evidence" value="ECO:0007669"/>
    <property type="project" value="UniProtKB-KW"/>
</dbReference>
<keyword evidence="9" id="KW-0732">Signal</keyword>
<feature type="compositionally biased region" description="Low complexity" evidence="20">
    <location>
        <begin position="341"/>
        <end position="355"/>
    </location>
</feature>
<evidence type="ECO:0000256" key="13">
    <source>
        <dbReference type="ARBA" id="ARBA00022989"/>
    </source>
</evidence>
<keyword evidence="17" id="KW-0325">Glycoprotein</keyword>
<dbReference type="PANTHER" id="PTHR11878">
    <property type="entry name" value="SODIUM/CALCIUM EXCHANGER"/>
    <property type="match status" value="1"/>
</dbReference>
<dbReference type="GO" id="GO:0005432">
    <property type="term" value="F:calcium:sodium antiporter activity"/>
    <property type="evidence" value="ECO:0007669"/>
    <property type="project" value="InterPro"/>
</dbReference>
<dbReference type="Proteomes" id="UP000677054">
    <property type="component" value="Unassembled WGS sequence"/>
</dbReference>
<keyword evidence="8" id="KW-0479">Metal-binding</keyword>
<feature type="transmembrane region" description="Helical" evidence="21">
    <location>
        <begin position="750"/>
        <end position="780"/>
    </location>
</feature>
<keyword evidence="6" id="KW-0109">Calcium transport</keyword>
<evidence type="ECO:0000256" key="4">
    <source>
        <dbReference type="ARBA" id="ARBA00022449"/>
    </source>
</evidence>
<feature type="domain" description="Calx-beta" evidence="22">
    <location>
        <begin position="440"/>
        <end position="537"/>
    </location>
</feature>
<keyword evidence="15" id="KW-0406">Ion transport</keyword>
<dbReference type="GO" id="GO:0046872">
    <property type="term" value="F:metal ion binding"/>
    <property type="evidence" value="ECO:0007669"/>
    <property type="project" value="UniProtKB-KW"/>
</dbReference>
<keyword evidence="24" id="KW-1185">Reference proteome</keyword>
<dbReference type="InterPro" id="IPR004837">
    <property type="entry name" value="NaCa_Exmemb"/>
</dbReference>
<evidence type="ECO:0000256" key="10">
    <source>
        <dbReference type="ARBA" id="ARBA00022737"/>
    </source>
</evidence>
<dbReference type="SUPFAM" id="SSF141072">
    <property type="entry name" value="CalX-like"/>
    <property type="match status" value="2"/>
</dbReference>
<dbReference type="InterPro" id="IPR032452">
    <property type="entry name" value="Na_Ca_Ex_C-exten"/>
</dbReference>
<dbReference type="InterPro" id="IPR051171">
    <property type="entry name" value="CaCA"/>
</dbReference>
<feature type="transmembrane region" description="Helical" evidence="21">
    <location>
        <begin position="190"/>
        <end position="210"/>
    </location>
</feature>
<evidence type="ECO:0000256" key="2">
    <source>
        <dbReference type="ARBA" id="ARBA00007489"/>
    </source>
</evidence>
<keyword evidence="14" id="KW-0915">Sodium</keyword>
<evidence type="ECO:0000256" key="18">
    <source>
        <dbReference type="ARBA" id="ARBA00023201"/>
    </source>
</evidence>
<dbReference type="PANTHER" id="PTHR11878:SF76">
    <property type="entry name" value="CALX-BETA DOMAIN-CONTAINING PROTEIN"/>
    <property type="match status" value="1"/>
</dbReference>
<dbReference type="EMBL" id="CAJPEV010000680">
    <property type="protein sequence ID" value="CAG0887576.1"/>
    <property type="molecule type" value="Genomic_DNA"/>
</dbReference>
<dbReference type="AlphaFoldDB" id="A0A7R8X844"/>
<evidence type="ECO:0000256" key="3">
    <source>
        <dbReference type="ARBA" id="ARBA00022448"/>
    </source>
</evidence>
<accession>A0A7R8X844</accession>
<feature type="transmembrane region" description="Helical" evidence="21">
    <location>
        <begin position="161"/>
        <end position="184"/>
    </location>
</feature>
<dbReference type="Pfam" id="PF03160">
    <property type="entry name" value="Calx-beta"/>
    <property type="match status" value="1"/>
</dbReference>
<proteinExistence type="inferred from homology"/>
<dbReference type="Pfam" id="PF16494">
    <property type="entry name" value="Na_Ca_ex_C"/>
    <property type="match status" value="1"/>
</dbReference>
<evidence type="ECO:0000256" key="17">
    <source>
        <dbReference type="ARBA" id="ARBA00023180"/>
    </source>
</evidence>
<reference evidence="23" key="1">
    <citation type="submission" date="2020-11" db="EMBL/GenBank/DDBJ databases">
        <authorList>
            <person name="Tran Van P."/>
        </authorList>
    </citation>
    <scope>NUCLEOTIDE SEQUENCE</scope>
</reference>
<dbReference type="Pfam" id="PF01699">
    <property type="entry name" value="Na_Ca_ex"/>
    <property type="match status" value="2"/>
</dbReference>
<dbReference type="InterPro" id="IPR044880">
    <property type="entry name" value="NCX_ion-bd_dom_sf"/>
</dbReference>
<dbReference type="GO" id="GO:0098794">
    <property type="term" value="C:postsynapse"/>
    <property type="evidence" value="ECO:0007669"/>
    <property type="project" value="TreeGrafter"/>
</dbReference>
<feature type="transmembrane region" description="Helical" evidence="21">
    <location>
        <begin position="128"/>
        <end position="149"/>
    </location>
</feature>
<evidence type="ECO:0000256" key="11">
    <source>
        <dbReference type="ARBA" id="ARBA00022837"/>
    </source>
</evidence>
<organism evidence="23">
    <name type="scientific">Darwinula stevensoni</name>
    <dbReference type="NCBI Taxonomy" id="69355"/>
    <lineage>
        <taxon>Eukaryota</taxon>
        <taxon>Metazoa</taxon>
        <taxon>Ecdysozoa</taxon>
        <taxon>Arthropoda</taxon>
        <taxon>Crustacea</taxon>
        <taxon>Oligostraca</taxon>
        <taxon>Ostracoda</taxon>
        <taxon>Podocopa</taxon>
        <taxon>Podocopida</taxon>
        <taxon>Darwinulocopina</taxon>
        <taxon>Darwinuloidea</taxon>
        <taxon>Darwinulidae</taxon>
        <taxon>Darwinula</taxon>
    </lineage>
</organism>
<comment type="similarity">
    <text evidence="2">Belongs to the Ca(2+):cation antiporter (CaCA) (TC 2.A.19) family. SLC8 subfamily.</text>
</comment>
<evidence type="ECO:0000256" key="14">
    <source>
        <dbReference type="ARBA" id="ARBA00023053"/>
    </source>
</evidence>
<keyword evidence="7 21" id="KW-0812">Transmembrane</keyword>
<evidence type="ECO:0000256" key="9">
    <source>
        <dbReference type="ARBA" id="ARBA00022729"/>
    </source>
</evidence>
<dbReference type="OrthoDB" id="418484at2759"/>
<evidence type="ECO:0000256" key="6">
    <source>
        <dbReference type="ARBA" id="ARBA00022568"/>
    </source>
</evidence>
<dbReference type="Gene3D" id="2.60.40.2030">
    <property type="match status" value="2"/>
</dbReference>
<dbReference type="GO" id="GO:0042383">
    <property type="term" value="C:sarcolemma"/>
    <property type="evidence" value="ECO:0007669"/>
    <property type="project" value="TreeGrafter"/>
</dbReference>
<dbReference type="InterPro" id="IPR038081">
    <property type="entry name" value="CalX-like_sf"/>
</dbReference>
<evidence type="ECO:0000256" key="21">
    <source>
        <dbReference type="SAM" id="Phobius"/>
    </source>
</evidence>
<dbReference type="PRINTS" id="PR01259">
    <property type="entry name" value="NACAEXCHNGR"/>
</dbReference>
<comment type="catalytic activity">
    <reaction evidence="19">
        <text>Ca(2+)(in) + 3 Na(+)(out) = Ca(2+)(out) + 3 Na(+)(in)</text>
        <dbReference type="Rhea" id="RHEA:69955"/>
        <dbReference type="ChEBI" id="CHEBI:29101"/>
        <dbReference type="ChEBI" id="CHEBI:29108"/>
    </reaction>
</comment>
<dbReference type="GO" id="GO:0098703">
    <property type="term" value="P:calcium ion import across plasma membrane"/>
    <property type="evidence" value="ECO:0007669"/>
    <property type="project" value="TreeGrafter"/>
</dbReference>
<evidence type="ECO:0000256" key="5">
    <source>
        <dbReference type="ARBA" id="ARBA00022475"/>
    </source>
</evidence>
<keyword evidence="5" id="KW-1003">Cell membrane</keyword>
<dbReference type="InterPro" id="IPR003644">
    <property type="entry name" value="Calx_beta"/>
</dbReference>
<dbReference type="InterPro" id="IPR004836">
    <property type="entry name" value="Na_Ca_Ex"/>
</dbReference>
<dbReference type="GO" id="GO:0030424">
    <property type="term" value="C:axon"/>
    <property type="evidence" value="ECO:0007669"/>
    <property type="project" value="TreeGrafter"/>
</dbReference>
<name>A0A7R8X844_9CRUS</name>
<evidence type="ECO:0000256" key="15">
    <source>
        <dbReference type="ARBA" id="ARBA00023065"/>
    </source>
</evidence>
<feature type="transmembrane region" description="Helical" evidence="21">
    <location>
        <begin position="896"/>
        <end position="918"/>
    </location>
</feature>
<evidence type="ECO:0000313" key="24">
    <source>
        <dbReference type="Proteomes" id="UP000677054"/>
    </source>
</evidence>
<dbReference type="EMBL" id="LR900197">
    <property type="protein sequence ID" value="CAD7244661.1"/>
    <property type="molecule type" value="Genomic_DNA"/>
</dbReference>
<evidence type="ECO:0000256" key="1">
    <source>
        <dbReference type="ARBA" id="ARBA00004651"/>
    </source>
</evidence>
<keyword evidence="4" id="KW-0050">Antiport</keyword>
<evidence type="ECO:0000256" key="12">
    <source>
        <dbReference type="ARBA" id="ARBA00022860"/>
    </source>
</evidence>
<evidence type="ECO:0000313" key="23">
    <source>
        <dbReference type="EMBL" id="CAD7244661.1"/>
    </source>
</evidence>
<dbReference type="Gene3D" id="1.20.1420.30">
    <property type="entry name" value="NCX, central ion-binding region"/>
    <property type="match status" value="2"/>
</dbReference>
<protein>
    <recommendedName>
        <fullName evidence="22">Calx-beta domain-containing protein</fullName>
    </recommendedName>
</protein>
<keyword evidence="16 21" id="KW-0472">Membrane</keyword>
<evidence type="ECO:0000256" key="8">
    <source>
        <dbReference type="ARBA" id="ARBA00022723"/>
    </source>
</evidence>
<feature type="transmembrane region" description="Helical" evidence="21">
    <location>
        <begin position="825"/>
        <end position="844"/>
    </location>
</feature>
<keyword evidence="13 21" id="KW-1133">Transmembrane helix</keyword>
<feature type="region of interest" description="Disordered" evidence="20">
    <location>
        <begin position="341"/>
        <end position="378"/>
    </location>
</feature>
<feature type="domain" description="Calx-beta" evidence="22">
    <location>
        <begin position="554"/>
        <end position="653"/>
    </location>
</feature>
<comment type="subcellular location">
    <subcellularLocation>
        <location evidence="1">Cell membrane</location>
        <topology evidence="1">Multi-pass membrane protein</topology>
    </subcellularLocation>
</comment>
<evidence type="ECO:0000256" key="19">
    <source>
        <dbReference type="ARBA" id="ARBA00033667"/>
    </source>
</evidence>
<keyword evidence="3" id="KW-0813">Transport</keyword>
<dbReference type="SMART" id="SM00237">
    <property type="entry name" value="Calx_beta"/>
    <property type="match status" value="2"/>
</dbReference>
<evidence type="ECO:0000259" key="22">
    <source>
        <dbReference type="SMART" id="SM00237"/>
    </source>
</evidence>